<dbReference type="SUPFAM" id="SSF53448">
    <property type="entry name" value="Nucleotide-diphospho-sugar transferases"/>
    <property type="match status" value="1"/>
</dbReference>
<evidence type="ECO:0000313" key="3">
    <source>
        <dbReference type="Proteomes" id="UP000486760"/>
    </source>
</evidence>
<keyword evidence="3" id="KW-1185">Reference proteome</keyword>
<sequence length="239" mass="26573">MMAVVLAGGRGTRLLPYTASFPKPLVPLGDMPVLEILLRQLATAGVTDVILAVNHLHHLIRAFCGDGRDFGLRIEYCCEDKPLGTAGPLGLLRDRLGENFIVVNGDLLTNFDIGALIDRHRENGNAASMAVYERCIEIEFGLVETNAEMHLTGYREKPRWSHLISMGLYLFQRDAVLPHLVPDTFLDMPDLMRTLLGDGVAVDCVRQDCLWLDIGRPADYAQAQILFETQRELFLGVQA</sequence>
<protein>
    <submittedName>
        <fullName evidence="2">NTP transferase domain-containing protein</fullName>
    </submittedName>
</protein>
<keyword evidence="2" id="KW-0808">Transferase</keyword>
<dbReference type="RefSeq" id="WP_149327856.1">
    <property type="nucleotide sequence ID" value="NZ_VTPY01000003.1"/>
</dbReference>
<dbReference type="Gene3D" id="3.90.550.10">
    <property type="entry name" value="Spore Coat Polysaccharide Biosynthesis Protein SpsA, Chain A"/>
    <property type="match status" value="1"/>
</dbReference>
<dbReference type="Pfam" id="PF00483">
    <property type="entry name" value="NTP_transferase"/>
    <property type="match status" value="1"/>
</dbReference>
<evidence type="ECO:0000313" key="2">
    <source>
        <dbReference type="EMBL" id="KAA0012902.1"/>
    </source>
</evidence>
<accession>A0A7V7G102</accession>
<name>A0A7V7G102_9GAMM</name>
<dbReference type="Proteomes" id="UP000486760">
    <property type="component" value="Unassembled WGS sequence"/>
</dbReference>
<dbReference type="AlphaFoldDB" id="A0A7V7G102"/>
<dbReference type="PANTHER" id="PTHR22572">
    <property type="entry name" value="SUGAR-1-PHOSPHATE GUANYL TRANSFERASE"/>
    <property type="match status" value="1"/>
</dbReference>
<comment type="caution">
    <text evidence="2">The sequence shown here is derived from an EMBL/GenBank/DDBJ whole genome shotgun (WGS) entry which is preliminary data.</text>
</comment>
<evidence type="ECO:0000259" key="1">
    <source>
        <dbReference type="Pfam" id="PF00483"/>
    </source>
</evidence>
<dbReference type="InterPro" id="IPR029044">
    <property type="entry name" value="Nucleotide-diphossugar_trans"/>
</dbReference>
<dbReference type="EMBL" id="VTPY01000003">
    <property type="protein sequence ID" value="KAA0012902.1"/>
    <property type="molecule type" value="Genomic_DNA"/>
</dbReference>
<organism evidence="2 3">
    <name type="scientific">Billgrantia pellis</name>
    <dbReference type="NCBI Taxonomy" id="2606936"/>
    <lineage>
        <taxon>Bacteria</taxon>
        <taxon>Pseudomonadati</taxon>
        <taxon>Pseudomonadota</taxon>
        <taxon>Gammaproteobacteria</taxon>
        <taxon>Oceanospirillales</taxon>
        <taxon>Halomonadaceae</taxon>
        <taxon>Billgrantia</taxon>
    </lineage>
</organism>
<feature type="domain" description="Nucleotidyl transferase" evidence="1">
    <location>
        <begin position="3"/>
        <end position="224"/>
    </location>
</feature>
<reference evidence="2 3" key="1">
    <citation type="submission" date="2019-08" db="EMBL/GenBank/DDBJ databases">
        <title>Bioinformatics analysis of the strain L3 and L5.</title>
        <authorList>
            <person name="Li X."/>
        </authorList>
    </citation>
    <scope>NUCLEOTIDE SEQUENCE [LARGE SCALE GENOMIC DNA]</scope>
    <source>
        <strain evidence="2 3">L5</strain>
    </source>
</reference>
<dbReference type="GO" id="GO:0016740">
    <property type="term" value="F:transferase activity"/>
    <property type="evidence" value="ECO:0007669"/>
    <property type="project" value="UniProtKB-KW"/>
</dbReference>
<proteinExistence type="predicted"/>
<dbReference type="InterPro" id="IPR005835">
    <property type="entry name" value="NTP_transferase_dom"/>
</dbReference>
<dbReference type="InterPro" id="IPR050486">
    <property type="entry name" value="Mannose-1P_guanyltransferase"/>
</dbReference>
<gene>
    <name evidence="2" type="ORF">F0A17_08195</name>
</gene>